<protein>
    <submittedName>
        <fullName evidence="2">Uncharacterized protein</fullName>
    </submittedName>
</protein>
<evidence type="ECO:0000256" key="1">
    <source>
        <dbReference type="SAM" id="MobiDB-lite"/>
    </source>
</evidence>
<evidence type="ECO:0000313" key="3">
    <source>
        <dbReference type="Proteomes" id="UP000799753"/>
    </source>
</evidence>
<feature type="compositionally biased region" description="Pro residues" evidence="1">
    <location>
        <begin position="1"/>
        <end position="10"/>
    </location>
</feature>
<organism evidence="2 3">
    <name type="scientific">Massarina eburnea CBS 473.64</name>
    <dbReference type="NCBI Taxonomy" id="1395130"/>
    <lineage>
        <taxon>Eukaryota</taxon>
        <taxon>Fungi</taxon>
        <taxon>Dikarya</taxon>
        <taxon>Ascomycota</taxon>
        <taxon>Pezizomycotina</taxon>
        <taxon>Dothideomycetes</taxon>
        <taxon>Pleosporomycetidae</taxon>
        <taxon>Pleosporales</taxon>
        <taxon>Massarineae</taxon>
        <taxon>Massarinaceae</taxon>
        <taxon>Massarina</taxon>
    </lineage>
</organism>
<gene>
    <name evidence="2" type="ORF">P280DRAFT_325021</name>
</gene>
<feature type="region of interest" description="Disordered" evidence="1">
    <location>
        <begin position="1"/>
        <end position="55"/>
    </location>
</feature>
<name>A0A6A6RZD5_9PLEO</name>
<keyword evidence="3" id="KW-1185">Reference proteome</keyword>
<reference evidence="2" key="1">
    <citation type="journal article" date="2020" name="Stud. Mycol.">
        <title>101 Dothideomycetes genomes: a test case for predicting lifestyles and emergence of pathogens.</title>
        <authorList>
            <person name="Haridas S."/>
            <person name="Albert R."/>
            <person name="Binder M."/>
            <person name="Bloem J."/>
            <person name="Labutti K."/>
            <person name="Salamov A."/>
            <person name="Andreopoulos B."/>
            <person name="Baker S."/>
            <person name="Barry K."/>
            <person name="Bills G."/>
            <person name="Bluhm B."/>
            <person name="Cannon C."/>
            <person name="Castanera R."/>
            <person name="Culley D."/>
            <person name="Daum C."/>
            <person name="Ezra D."/>
            <person name="Gonzalez J."/>
            <person name="Henrissat B."/>
            <person name="Kuo A."/>
            <person name="Liang C."/>
            <person name="Lipzen A."/>
            <person name="Lutzoni F."/>
            <person name="Magnuson J."/>
            <person name="Mondo S."/>
            <person name="Nolan M."/>
            <person name="Ohm R."/>
            <person name="Pangilinan J."/>
            <person name="Park H.-J."/>
            <person name="Ramirez L."/>
            <person name="Alfaro M."/>
            <person name="Sun H."/>
            <person name="Tritt A."/>
            <person name="Yoshinaga Y."/>
            <person name="Zwiers L.-H."/>
            <person name="Turgeon B."/>
            <person name="Goodwin S."/>
            <person name="Spatafora J."/>
            <person name="Crous P."/>
            <person name="Grigoriev I."/>
        </authorList>
    </citation>
    <scope>NUCLEOTIDE SEQUENCE</scope>
    <source>
        <strain evidence="2">CBS 473.64</strain>
    </source>
</reference>
<accession>A0A6A6RZD5</accession>
<sequence length="328" mass="36123">MLVRPHPPTIMSPRPSSKHTHKSRPGSQPSPTSSTSSRKSQSQSERTTSTMSTPTQIQIFEALRSSTNDLVLKGTRSYSIAGHVESELGSRSEWLEYSDWLSKQDNAETGTAPPSPERETTDAEFRSIVQETNAYDEVHIARLMKILDRSVVESIGLGTTRKGDDVFAYRLVVSARTLFPTLNPWRTGRCLLSPCLLYVNLHGPRISTVVQLGRLESCPYDTSTATVIKGENSEAWKDTNFVVVVEVDDKGTMNTGPVFAVWNTTLGIVDGNDQPGAVIGALPGSEMEASAFKIADRFEDLDRGKTVEVDEIGRMGAEKLETMPLFER</sequence>
<evidence type="ECO:0000313" key="2">
    <source>
        <dbReference type="EMBL" id="KAF2640690.1"/>
    </source>
</evidence>
<dbReference type="EMBL" id="MU006784">
    <property type="protein sequence ID" value="KAF2640690.1"/>
    <property type="molecule type" value="Genomic_DNA"/>
</dbReference>
<dbReference type="Proteomes" id="UP000799753">
    <property type="component" value="Unassembled WGS sequence"/>
</dbReference>
<dbReference type="AlphaFoldDB" id="A0A6A6RZD5"/>
<dbReference type="OrthoDB" id="10609369at2759"/>
<feature type="compositionally biased region" description="Low complexity" evidence="1">
    <location>
        <begin position="25"/>
        <end position="53"/>
    </location>
</feature>
<proteinExistence type="predicted"/>